<dbReference type="Proteomes" id="UP001189429">
    <property type="component" value="Unassembled WGS sequence"/>
</dbReference>
<feature type="compositionally biased region" description="Basic and acidic residues" evidence="1">
    <location>
        <begin position="323"/>
        <end position="332"/>
    </location>
</feature>
<feature type="compositionally biased region" description="Low complexity" evidence="1">
    <location>
        <begin position="364"/>
        <end position="380"/>
    </location>
</feature>
<organism evidence="2 3">
    <name type="scientific">Prorocentrum cordatum</name>
    <dbReference type="NCBI Taxonomy" id="2364126"/>
    <lineage>
        <taxon>Eukaryota</taxon>
        <taxon>Sar</taxon>
        <taxon>Alveolata</taxon>
        <taxon>Dinophyceae</taxon>
        <taxon>Prorocentrales</taxon>
        <taxon>Prorocentraceae</taxon>
        <taxon>Prorocentrum</taxon>
    </lineage>
</organism>
<accession>A0ABN9TMF6</accession>
<feature type="region of interest" description="Disordered" evidence="1">
    <location>
        <begin position="134"/>
        <end position="165"/>
    </location>
</feature>
<evidence type="ECO:0000256" key="1">
    <source>
        <dbReference type="SAM" id="MobiDB-lite"/>
    </source>
</evidence>
<proteinExistence type="predicted"/>
<feature type="compositionally biased region" description="Low complexity" evidence="1">
    <location>
        <begin position="38"/>
        <end position="49"/>
    </location>
</feature>
<feature type="compositionally biased region" description="Basic and acidic residues" evidence="1">
    <location>
        <begin position="259"/>
        <end position="273"/>
    </location>
</feature>
<feature type="compositionally biased region" description="Basic and acidic residues" evidence="1">
    <location>
        <begin position="423"/>
        <end position="434"/>
    </location>
</feature>
<feature type="region of interest" description="Disordered" evidence="1">
    <location>
        <begin position="38"/>
        <end position="63"/>
    </location>
</feature>
<evidence type="ECO:0000313" key="2">
    <source>
        <dbReference type="EMBL" id="CAK0847215.1"/>
    </source>
</evidence>
<reference evidence="2" key="1">
    <citation type="submission" date="2023-10" db="EMBL/GenBank/DDBJ databases">
        <authorList>
            <person name="Chen Y."/>
            <person name="Shah S."/>
            <person name="Dougan E. K."/>
            <person name="Thang M."/>
            <person name="Chan C."/>
        </authorList>
    </citation>
    <scope>NUCLEOTIDE SEQUENCE [LARGE SCALE GENOMIC DNA]</scope>
</reference>
<name>A0ABN9TMF6_9DINO</name>
<feature type="region of interest" description="Disordered" evidence="1">
    <location>
        <begin position="259"/>
        <end position="443"/>
    </location>
</feature>
<evidence type="ECO:0000313" key="3">
    <source>
        <dbReference type="Proteomes" id="UP001189429"/>
    </source>
</evidence>
<gene>
    <name evidence="2" type="ORF">PCOR1329_LOCUS40491</name>
</gene>
<protein>
    <submittedName>
        <fullName evidence="2">Uncharacterized protein</fullName>
    </submittedName>
</protein>
<keyword evidence="3" id="KW-1185">Reference proteome</keyword>
<sequence length="443" mass="45287">MWSGFPLYSEGCGSGTDLWQGRAALERTGDFLRQASALSRARPGAPRGRQGNGTGAPQVNILYDHPTGARPWLQVPPLSLASALPPRGDDGCGSSSGAAAAGPEAAWAPPAAPAAEGAAAAFEEAWQSGLRARSLPQAPQPLSETTGAVGAEGARPGSAASGQRLRSALDVTPAAGAEVGRRGDDAACAGCGLRPYLAGAVIGSAVTLAALAVARHRSDLAGSQDALGVLLECWSGLALPDCKAHEYERVGSAADVLRGEPEPYEHASPRELEDLPTLTSRGRPRSSSPLALPLEPAGAGWSYGGQGAPELWRRSEAPAWTPRRREEAEPRRAAAGPPAPGGWSLLSLLPEALWPAAGRPPPARAVAAARRGPPAGGAAPCSPREPRCASRGPAPGRSPRGAEPWGGGGGRSPRSPSPGRFVAADDRRFVEQRSPRWGAGPSP</sequence>
<feature type="non-terminal residue" evidence="2">
    <location>
        <position position="443"/>
    </location>
</feature>
<dbReference type="EMBL" id="CAUYUJ010014883">
    <property type="protein sequence ID" value="CAK0847215.1"/>
    <property type="molecule type" value="Genomic_DNA"/>
</dbReference>
<feature type="region of interest" description="Disordered" evidence="1">
    <location>
        <begin position="80"/>
        <end position="112"/>
    </location>
</feature>
<feature type="compositionally biased region" description="Polar residues" evidence="1">
    <location>
        <begin position="277"/>
        <end position="289"/>
    </location>
</feature>
<comment type="caution">
    <text evidence="2">The sequence shown here is derived from an EMBL/GenBank/DDBJ whole genome shotgun (WGS) entry which is preliminary data.</text>
</comment>
<feature type="compositionally biased region" description="Low complexity" evidence="1">
    <location>
        <begin position="97"/>
        <end position="112"/>
    </location>
</feature>